<feature type="region of interest" description="Disordered" evidence="1">
    <location>
        <begin position="1"/>
        <end position="67"/>
    </location>
</feature>
<keyword evidence="3" id="KW-1185">Reference proteome</keyword>
<evidence type="ECO:0000313" key="2">
    <source>
        <dbReference type="EMBL" id="VDI39227.1"/>
    </source>
</evidence>
<feature type="compositionally biased region" description="Basic and acidic residues" evidence="1">
    <location>
        <begin position="332"/>
        <end position="342"/>
    </location>
</feature>
<feature type="compositionally biased region" description="Polar residues" evidence="1">
    <location>
        <begin position="284"/>
        <end position="295"/>
    </location>
</feature>
<dbReference type="AlphaFoldDB" id="A0A8B6EWC3"/>
<feature type="compositionally biased region" description="Polar residues" evidence="1">
    <location>
        <begin position="343"/>
        <end position="358"/>
    </location>
</feature>
<comment type="caution">
    <text evidence="2">The sequence shown here is derived from an EMBL/GenBank/DDBJ whole genome shotgun (WGS) entry which is preliminary data.</text>
</comment>
<proteinExistence type="predicted"/>
<feature type="compositionally biased region" description="Low complexity" evidence="1">
    <location>
        <begin position="1"/>
        <end position="13"/>
    </location>
</feature>
<feature type="compositionally biased region" description="Basic residues" evidence="1">
    <location>
        <begin position="185"/>
        <end position="196"/>
    </location>
</feature>
<dbReference type="OrthoDB" id="273070at2759"/>
<protein>
    <submittedName>
        <fullName evidence="2">Uncharacterized protein</fullName>
    </submittedName>
</protein>
<feature type="compositionally biased region" description="Basic residues" evidence="1">
    <location>
        <begin position="24"/>
        <end position="33"/>
    </location>
</feature>
<feature type="compositionally biased region" description="Polar residues" evidence="1">
    <location>
        <begin position="320"/>
        <end position="331"/>
    </location>
</feature>
<dbReference type="EMBL" id="UYJE01005662">
    <property type="protein sequence ID" value="VDI39227.1"/>
    <property type="molecule type" value="Genomic_DNA"/>
</dbReference>
<sequence length="500" mass="56498">MKGKNFNGQQNNGDHACPGDKNVRGKRNRRRKKPMIEMMGDAKVPKLDQSEGHEGHTSDQSEKDVVDKPFMTEEIKAMIKQRNTLHYRAKRTGNQEDWSKYRIIRAQCRRLTRIEKEQLGIPTQRTKRVLEKSEAGNAEADDKSEASVPVEEKTTESVNGEVKCSISKDEEGLEEQDKESWDWKRGRKKYPQRRRSDKANKFGSDVKPSLKSTPSLLEKLLANDIRHERNVILHQSECETGHQSVTNEIKSQSECETGPSENKVRRIDNNCESTSVKHVMQCSKDNTASNETAEQPSDEETITNENTTETSNKTVTNENIAQSNDYNTVSNEKTELPSDDKTISNGNTKETSYNSVTNGIIELSSEDNTVSNEKAEQHSDEKTLSNGNTDETSYNLVTNGIIELYSEDNSVSNEKAELRSDEKIISNGNTDETSENTLNNEIIELSSDDNMEQSREENIVSSKNAQQACQKKVSNRQNFPGNPGTRMLLQNVHTFLNLNK</sequence>
<reference evidence="2" key="1">
    <citation type="submission" date="2018-11" db="EMBL/GenBank/DDBJ databases">
        <authorList>
            <person name="Alioto T."/>
            <person name="Alioto T."/>
        </authorList>
    </citation>
    <scope>NUCLEOTIDE SEQUENCE</scope>
</reference>
<feature type="compositionally biased region" description="Basic and acidic residues" evidence="1">
    <location>
        <begin position="128"/>
        <end position="155"/>
    </location>
</feature>
<gene>
    <name evidence="2" type="ORF">MGAL_10B085470</name>
</gene>
<feature type="compositionally biased region" description="Basic and acidic residues" evidence="1">
    <location>
        <begin position="373"/>
        <end position="383"/>
    </location>
</feature>
<feature type="region of interest" description="Disordered" evidence="1">
    <location>
        <begin position="128"/>
        <end position="211"/>
    </location>
</feature>
<feature type="compositionally biased region" description="Basic and acidic residues" evidence="1">
    <location>
        <begin position="43"/>
        <end position="67"/>
    </location>
</feature>
<evidence type="ECO:0000256" key="1">
    <source>
        <dbReference type="SAM" id="MobiDB-lite"/>
    </source>
</evidence>
<name>A0A8B6EWC3_MYTGA</name>
<accession>A0A8B6EWC3</accession>
<organism evidence="2 3">
    <name type="scientific">Mytilus galloprovincialis</name>
    <name type="common">Mediterranean mussel</name>
    <dbReference type="NCBI Taxonomy" id="29158"/>
    <lineage>
        <taxon>Eukaryota</taxon>
        <taxon>Metazoa</taxon>
        <taxon>Spiralia</taxon>
        <taxon>Lophotrochozoa</taxon>
        <taxon>Mollusca</taxon>
        <taxon>Bivalvia</taxon>
        <taxon>Autobranchia</taxon>
        <taxon>Pteriomorphia</taxon>
        <taxon>Mytilida</taxon>
        <taxon>Mytiloidea</taxon>
        <taxon>Mytilidae</taxon>
        <taxon>Mytilinae</taxon>
        <taxon>Mytilus</taxon>
    </lineage>
</organism>
<evidence type="ECO:0000313" key="3">
    <source>
        <dbReference type="Proteomes" id="UP000596742"/>
    </source>
</evidence>
<dbReference type="Proteomes" id="UP000596742">
    <property type="component" value="Unassembled WGS sequence"/>
</dbReference>
<feature type="compositionally biased region" description="Low complexity" evidence="1">
    <location>
        <begin position="303"/>
        <end position="319"/>
    </location>
</feature>
<feature type="region of interest" description="Disordered" evidence="1">
    <location>
        <begin position="284"/>
        <end position="391"/>
    </location>
</feature>